<evidence type="ECO:0000313" key="1">
    <source>
        <dbReference type="EMBL" id="SMO92857.1"/>
    </source>
</evidence>
<protein>
    <submittedName>
        <fullName evidence="1">Uncharacterized protein</fullName>
    </submittedName>
</protein>
<organism evidence="1 2">
    <name type="scientific">Saccharicrinis carchari</name>
    <dbReference type="NCBI Taxonomy" id="1168039"/>
    <lineage>
        <taxon>Bacteria</taxon>
        <taxon>Pseudomonadati</taxon>
        <taxon>Bacteroidota</taxon>
        <taxon>Bacteroidia</taxon>
        <taxon>Marinilabiliales</taxon>
        <taxon>Marinilabiliaceae</taxon>
        <taxon>Saccharicrinis</taxon>
    </lineage>
</organism>
<accession>A0A521F9R0</accession>
<name>A0A521F9R0_SACCC</name>
<dbReference type="RefSeq" id="WP_142534807.1">
    <property type="nucleotide sequence ID" value="NZ_FXTB01000017.1"/>
</dbReference>
<dbReference type="Proteomes" id="UP000319040">
    <property type="component" value="Unassembled WGS sequence"/>
</dbReference>
<dbReference type="OrthoDB" id="1424919at2"/>
<reference evidence="1 2" key="1">
    <citation type="submission" date="2017-05" db="EMBL/GenBank/DDBJ databases">
        <authorList>
            <person name="Varghese N."/>
            <person name="Submissions S."/>
        </authorList>
    </citation>
    <scope>NUCLEOTIDE SEQUENCE [LARGE SCALE GENOMIC DNA]</scope>
    <source>
        <strain evidence="1 2">DSM 27040</strain>
    </source>
</reference>
<sequence length="247" mass="28844">MKQYIYNLIPRLKQYSANLDKKEVFIEIPWVIVDDDLNVQKYIFRRDGDLIMSNNGQVKMGKWEYLSSAKSILIDRIQDKILLNQNFVDPAVMILKKDGFKDENLFLANEVLLPDLNIGDYLKKLYYQKNKISEKLLKSGKYFELYDYNGYMSNNKVTIEGEFVADGKYELSESGRKYLIKDSRVIKVLVEKPYKTDKGIIIIEIEEYSLHSKGDLVMQNGSFAPDGRYRLGFMSHITVKDGRIIKF</sequence>
<evidence type="ECO:0000313" key="2">
    <source>
        <dbReference type="Proteomes" id="UP000319040"/>
    </source>
</evidence>
<dbReference type="AlphaFoldDB" id="A0A521F9R0"/>
<keyword evidence="2" id="KW-1185">Reference proteome</keyword>
<proteinExistence type="predicted"/>
<dbReference type="EMBL" id="FXTB01000017">
    <property type="protein sequence ID" value="SMO92857.1"/>
    <property type="molecule type" value="Genomic_DNA"/>
</dbReference>
<gene>
    <name evidence="1" type="ORF">SAMN06265379_11710</name>
</gene>